<dbReference type="PANTHER" id="PTHR39327">
    <property type="match status" value="1"/>
</dbReference>
<feature type="signal peptide" evidence="1">
    <location>
        <begin position="1"/>
        <end position="29"/>
    </location>
</feature>
<organism evidence="2 3">
    <name type="scientific">Roseospira goensis</name>
    <dbReference type="NCBI Taxonomy" id="391922"/>
    <lineage>
        <taxon>Bacteria</taxon>
        <taxon>Pseudomonadati</taxon>
        <taxon>Pseudomonadota</taxon>
        <taxon>Alphaproteobacteria</taxon>
        <taxon>Rhodospirillales</taxon>
        <taxon>Rhodospirillaceae</taxon>
        <taxon>Roseospira</taxon>
    </lineage>
</organism>
<dbReference type="Proteomes" id="UP000555728">
    <property type="component" value="Unassembled WGS sequence"/>
</dbReference>
<name>A0A7W6RYI5_9PROT</name>
<protein>
    <submittedName>
        <fullName evidence="2">Putative transglutaminase-like cysteine proteinase</fullName>
    </submittedName>
</protein>
<keyword evidence="1" id="KW-0732">Signal</keyword>
<sequence length="234" mass="25761">MKGRPLRVRRAVAPLLAAALSVGLATAVAAEPTTGVFGSIEHERVDMTAFPRWAAVLRDSAQARRPAVAADCGAARSAACQSDPWAAIIGTARGLEPMAQLQRIDAVLDQQDYVSDSTNWGRSDHWATPAQFLARGGDCEDFAIAKYMALRALGWPASALRVVIVSDLNLGIRHAVLEARHAGRRYILDNQIDRPVTDDRISHYRPIYSLGEGRWWRHITPDPARPRSRPPMRQ</sequence>
<dbReference type="EMBL" id="JACIGI010000004">
    <property type="protein sequence ID" value="MBB4284934.1"/>
    <property type="molecule type" value="Genomic_DNA"/>
</dbReference>
<gene>
    <name evidence="2" type="ORF">GGD88_000648</name>
</gene>
<keyword evidence="3" id="KW-1185">Reference proteome</keyword>
<evidence type="ECO:0000313" key="2">
    <source>
        <dbReference type="EMBL" id="MBB4284934.1"/>
    </source>
</evidence>
<dbReference type="SUPFAM" id="SSF54001">
    <property type="entry name" value="Cysteine proteinases"/>
    <property type="match status" value="1"/>
</dbReference>
<dbReference type="InterPro" id="IPR038765">
    <property type="entry name" value="Papain-like_cys_pep_sf"/>
</dbReference>
<dbReference type="InterPro" id="IPR010319">
    <property type="entry name" value="Transglutaminase-like_Cys_pept"/>
</dbReference>
<dbReference type="RefSeq" id="WP_184431672.1">
    <property type="nucleotide sequence ID" value="NZ_JACIGI010000004.1"/>
</dbReference>
<evidence type="ECO:0000313" key="3">
    <source>
        <dbReference type="Proteomes" id="UP000555728"/>
    </source>
</evidence>
<feature type="chain" id="PRO_5030557012" evidence="1">
    <location>
        <begin position="30"/>
        <end position="234"/>
    </location>
</feature>
<dbReference type="Pfam" id="PF06035">
    <property type="entry name" value="Peptidase_C93"/>
    <property type="match status" value="1"/>
</dbReference>
<reference evidence="2 3" key="1">
    <citation type="submission" date="2020-08" db="EMBL/GenBank/DDBJ databases">
        <title>Genome sequencing of Purple Non-Sulfur Bacteria from various extreme environments.</title>
        <authorList>
            <person name="Mayer M."/>
        </authorList>
    </citation>
    <scope>NUCLEOTIDE SEQUENCE [LARGE SCALE GENOMIC DNA]</scope>
    <source>
        <strain evidence="2 3">JA135</strain>
    </source>
</reference>
<dbReference type="AlphaFoldDB" id="A0A7W6RYI5"/>
<proteinExistence type="predicted"/>
<evidence type="ECO:0000256" key="1">
    <source>
        <dbReference type="SAM" id="SignalP"/>
    </source>
</evidence>
<dbReference type="Gene3D" id="3.10.620.30">
    <property type="match status" value="1"/>
</dbReference>
<comment type="caution">
    <text evidence="2">The sequence shown here is derived from an EMBL/GenBank/DDBJ whole genome shotgun (WGS) entry which is preliminary data.</text>
</comment>
<dbReference type="PANTHER" id="PTHR39327:SF1">
    <property type="entry name" value="BLR5470 PROTEIN"/>
    <property type="match status" value="1"/>
</dbReference>
<accession>A0A7W6RYI5</accession>